<sequence>MSQFASVNQEACIACGACNSAAPDIFDLDYNGIAGVIYEGDRNRGITAIEPELQEDLQEAFTSCPTHCIRLAVVPFAS</sequence>
<dbReference type="InterPro" id="IPR001080">
    <property type="entry name" value="3Fe4S_ferredoxin"/>
</dbReference>
<name>A0A089LCZ9_PAEBO</name>
<dbReference type="OrthoDB" id="9801085at2"/>
<keyword evidence="5 8" id="KW-0249">Electron transport</keyword>
<organism evidence="9 10">
    <name type="scientific">Paenibacillus borealis</name>
    <dbReference type="NCBI Taxonomy" id="160799"/>
    <lineage>
        <taxon>Bacteria</taxon>
        <taxon>Bacillati</taxon>
        <taxon>Bacillota</taxon>
        <taxon>Bacilli</taxon>
        <taxon>Bacillales</taxon>
        <taxon>Paenibacillaceae</taxon>
        <taxon>Paenibacillus</taxon>
    </lineage>
</organism>
<dbReference type="EMBL" id="CP009285">
    <property type="protein sequence ID" value="AIQ57935.1"/>
    <property type="molecule type" value="Genomic_DNA"/>
</dbReference>
<dbReference type="HOGENOM" id="CLU_139698_6_4_9"/>
<evidence type="ECO:0000256" key="7">
    <source>
        <dbReference type="ARBA" id="ARBA00023014"/>
    </source>
</evidence>
<evidence type="ECO:0000313" key="9">
    <source>
        <dbReference type="EMBL" id="AIQ57935.1"/>
    </source>
</evidence>
<dbReference type="PRINTS" id="PR00352">
    <property type="entry name" value="3FE4SFRDOXIN"/>
</dbReference>
<dbReference type="PANTHER" id="PTHR39163">
    <property type="entry name" value="FERREDOXIN"/>
    <property type="match status" value="1"/>
</dbReference>
<keyword evidence="7 8" id="KW-0411">Iron-sulfur</keyword>
<keyword evidence="2 8" id="KW-0813">Transport</keyword>
<reference evidence="9" key="1">
    <citation type="submission" date="2014-08" db="EMBL/GenBank/DDBJ databases">
        <title>Comparative genomics of the Paenibacillus odorifer group.</title>
        <authorList>
            <person name="den Bakker H.C."/>
            <person name="Tsai Y.-C.Y.-C."/>
            <person name="Martin N."/>
            <person name="Korlach J."/>
            <person name="Wiedmann M."/>
        </authorList>
    </citation>
    <scope>NUCLEOTIDE SEQUENCE [LARGE SCALE GENOMIC DNA]</scope>
    <source>
        <strain evidence="9">DSM 13188</strain>
    </source>
</reference>
<dbReference type="RefSeq" id="WP_042212382.1">
    <property type="nucleotide sequence ID" value="NZ_CP009285.1"/>
</dbReference>
<keyword evidence="4 8" id="KW-0479">Metal-binding</keyword>
<keyword evidence="10" id="KW-1185">Reference proteome</keyword>
<comment type="function">
    <text evidence="8">Ferredoxins are iron-sulfur proteins that transfer electrons in a wide variety of metabolic reactions.</text>
</comment>
<accession>A0A089LCZ9</accession>
<evidence type="ECO:0000256" key="8">
    <source>
        <dbReference type="RuleBase" id="RU368020"/>
    </source>
</evidence>
<dbReference type="KEGG" id="pbd:PBOR_14125"/>
<evidence type="ECO:0000313" key="10">
    <source>
        <dbReference type="Proteomes" id="UP000029518"/>
    </source>
</evidence>
<evidence type="ECO:0000256" key="5">
    <source>
        <dbReference type="ARBA" id="ARBA00022982"/>
    </source>
</evidence>
<dbReference type="Pfam" id="PF13370">
    <property type="entry name" value="Fer4_13"/>
    <property type="match status" value="1"/>
</dbReference>
<evidence type="ECO:0000256" key="3">
    <source>
        <dbReference type="ARBA" id="ARBA00022485"/>
    </source>
</evidence>
<dbReference type="PANTHER" id="PTHR39163:SF1">
    <property type="entry name" value="FERREDOXIN"/>
    <property type="match status" value="1"/>
</dbReference>
<evidence type="ECO:0000256" key="1">
    <source>
        <dbReference type="ARBA" id="ARBA00001966"/>
    </source>
</evidence>
<dbReference type="GO" id="GO:0051539">
    <property type="term" value="F:4 iron, 4 sulfur cluster binding"/>
    <property type="evidence" value="ECO:0007669"/>
    <property type="project" value="UniProtKB-KW"/>
</dbReference>
<evidence type="ECO:0000256" key="2">
    <source>
        <dbReference type="ARBA" id="ARBA00022448"/>
    </source>
</evidence>
<proteinExistence type="predicted"/>
<keyword evidence="6 8" id="KW-0408">Iron</keyword>
<dbReference type="GO" id="GO:0005506">
    <property type="term" value="F:iron ion binding"/>
    <property type="evidence" value="ECO:0007669"/>
    <property type="project" value="UniProtKB-UniRule"/>
</dbReference>
<dbReference type="Gene3D" id="3.30.70.20">
    <property type="match status" value="1"/>
</dbReference>
<protein>
    <recommendedName>
        <fullName evidence="8">Ferredoxin</fullName>
    </recommendedName>
</protein>
<dbReference type="GO" id="GO:0009055">
    <property type="term" value="F:electron transfer activity"/>
    <property type="evidence" value="ECO:0007669"/>
    <property type="project" value="UniProtKB-UniRule"/>
</dbReference>
<dbReference type="AlphaFoldDB" id="A0A089LCZ9"/>
<keyword evidence="3" id="KW-0004">4Fe-4S</keyword>
<evidence type="ECO:0000256" key="4">
    <source>
        <dbReference type="ARBA" id="ARBA00022723"/>
    </source>
</evidence>
<dbReference type="Proteomes" id="UP000029518">
    <property type="component" value="Chromosome"/>
</dbReference>
<evidence type="ECO:0000256" key="6">
    <source>
        <dbReference type="ARBA" id="ARBA00023004"/>
    </source>
</evidence>
<comment type="cofactor">
    <cofactor evidence="1">
        <name>[4Fe-4S] cluster</name>
        <dbReference type="ChEBI" id="CHEBI:49883"/>
    </cofactor>
</comment>
<gene>
    <name evidence="9" type="ORF">PBOR_14125</name>
</gene>
<dbReference type="SUPFAM" id="SSF54862">
    <property type="entry name" value="4Fe-4S ferredoxins"/>
    <property type="match status" value="1"/>
</dbReference>
<dbReference type="InterPro" id="IPR052395">
    <property type="entry name" value="ET_Ferredoxin"/>
</dbReference>